<comment type="similarity">
    <text evidence="1">Belongs to the prokaryotic molybdopterin-containing oxidoreductase family.</text>
</comment>
<dbReference type="SUPFAM" id="SSF53706">
    <property type="entry name" value="Formate dehydrogenase/DMSO reductase, domains 1-3"/>
    <property type="match status" value="1"/>
</dbReference>
<dbReference type="InterPro" id="IPR006963">
    <property type="entry name" value="Mopterin_OxRdtase_4Fe-4S_dom"/>
</dbReference>
<dbReference type="PANTHER" id="PTHR43742">
    <property type="entry name" value="TRIMETHYLAMINE-N-OXIDE REDUCTASE"/>
    <property type="match status" value="1"/>
</dbReference>
<comment type="caution">
    <text evidence="7">The sequence shown here is derived from an EMBL/GenBank/DDBJ whole genome shotgun (WGS) entry which is preliminary data.</text>
</comment>
<evidence type="ECO:0000256" key="3">
    <source>
        <dbReference type="ARBA" id="ARBA00023004"/>
    </source>
</evidence>
<dbReference type="Proteomes" id="UP000236488">
    <property type="component" value="Unassembled WGS sequence"/>
</dbReference>
<dbReference type="GO" id="GO:0043546">
    <property type="term" value="F:molybdopterin cofactor binding"/>
    <property type="evidence" value="ECO:0007669"/>
    <property type="project" value="InterPro"/>
</dbReference>
<feature type="domain" description="4Fe-4S Mo/W bis-MGD-type" evidence="6">
    <location>
        <begin position="113"/>
        <end position="170"/>
    </location>
</feature>
<evidence type="ECO:0000256" key="4">
    <source>
        <dbReference type="ARBA" id="ARBA00023014"/>
    </source>
</evidence>
<reference evidence="7 8" key="1">
    <citation type="journal article" date="2018" name="Int. J. Syst. Evol. Microbiol.">
        <title>Rubneribacter badeniensis gen. nov., sp. nov. and Enteroscipio rubneri gen. nov., sp. nov., new members of the Eggerthellaceae isolated from human faeces.</title>
        <authorList>
            <person name="Danylec N."/>
            <person name="Gobl A."/>
            <person name="Stoll D.A."/>
            <person name="Hetzer B."/>
            <person name="Kulling S.E."/>
            <person name="Huch M."/>
        </authorList>
    </citation>
    <scope>NUCLEOTIDE SEQUENCE [LARGE SCALE GENOMIC DNA]</scope>
    <source>
        <strain evidence="7 8">ResAG-85</strain>
    </source>
</reference>
<dbReference type="PROSITE" id="PS51669">
    <property type="entry name" value="4FE4S_MOW_BIS_MGD"/>
    <property type="match status" value="1"/>
</dbReference>
<keyword evidence="8" id="KW-1185">Reference proteome</keyword>
<accession>A0A2K2U6A8</accession>
<dbReference type="Pfam" id="PF00384">
    <property type="entry name" value="Molybdopterin"/>
    <property type="match status" value="1"/>
</dbReference>
<protein>
    <submittedName>
        <fullName evidence="7">Molybdopterin dinucleotide-binding protein</fullName>
    </submittedName>
</protein>
<dbReference type="GO" id="GO:0046872">
    <property type="term" value="F:metal ion binding"/>
    <property type="evidence" value="ECO:0007669"/>
    <property type="project" value="UniProtKB-KW"/>
</dbReference>
<dbReference type="Gene3D" id="2.40.40.20">
    <property type="match status" value="1"/>
</dbReference>
<dbReference type="InterPro" id="IPR006656">
    <property type="entry name" value="Mopterin_OxRdtase"/>
</dbReference>
<dbReference type="EMBL" id="PPEL01000014">
    <property type="protein sequence ID" value="PNV65875.1"/>
    <property type="molecule type" value="Genomic_DNA"/>
</dbReference>
<name>A0A2K2U6A8_9ACTN</name>
<proteinExistence type="inferred from homology"/>
<dbReference type="AlphaFoldDB" id="A0A2K2U6A8"/>
<dbReference type="InterPro" id="IPR006657">
    <property type="entry name" value="MoPterin_dinucl-bd_dom"/>
</dbReference>
<dbReference type="GO" id="GO:0016491">
    <property type="term" value="F:oxidoreductase activity"/>
    <property type="evidence" value="ECO:0007669"/>
    <property type="project" value="InterPro"/>
</dbReference>
<evidence type="ECO:0000313" key="8">
    <source>
        <dbReference type="Proteomes" id="UP000236488"/>
    </source>
</evidence>
<keyword evidence="3" id="KW-0408">Iron</keyword>
<dbReference type="Gene3D" id="3.40.228.10">
    <property type="entry name" value="Dimethylsulfoxide Reductase, domain 2"/>
    <property type="match status" value="1"/>
</dbReference>
<dbReference type="InterPro" id="IPR009010">
    <property type="entry name" value="Asp_de-COase-like_dom_sf"/>
</dbReference>
<evidence type="ECO:0000313" key="7">
    <source>
        <dbReference type="EMBL" id="PNV65875.1"/>
    </source>
</evidence>
<dbReference type="SMART" id="SM00926">
    <property type="entry name" value="Molybdop_Fe4S4"/>
    <property type="match status" value="1"/>
</dbReference>
<organism evidence="7 8">
    <name type="scientific">Rubneribacter badeniensis</name>
    <dbReference type="NCBI Taxonomy" id="2070688"/>
    <lineage>
        <taxon>Bacteria</taxon>
        <taxon>Bacillati</taxon>
        <taxon>Actinomycetota</taxon>
        <taxon>Coriobacteriia</taxon>
        <taxon>Eggerthellales</taxon>
        <taxon>Eggerthellaceae</taxon>
        <taxon>Rubneribacter</taxon>
    </lineage>
</organism>
<evidence type="ECO:0000256" key="5">
    <source>
        <dbReference type="SAM" id="MobiDB-lite"/>
    </source>
</evidence>
<sequence length="1023" mass="115114">MDAHAGGSGVFERAYSPHASRGRGRNRGEEDRMTKTNATRARDAASAQGARKRTAPAQANAASAQGNASAHDAPEQPAYRNLADIADATQAWELSGPAALRDADEAYASSGTDVRMHHTCCHNCYNCCPVWVRTEDGVAVKIEGDLDGTLSKGAICTKCLNQLHLVYSPRHVLHPMKRVGERGTNEWEAISWDEALDLAATQMALAIRKYGPYSIMVGAGGGGTYGNVFQRVTQDALGAPVCISAGGCQCYLPADCAGQWMHGGSNNRHEGNNAREMWNAWHPTMECVVLWGAQTSASGAGYAARANADMRERGVKTIVVDPYLTEEAAKADIWLPVRPMSDIAMLLGWFHYIIANKLYDEQFCKYWTNYPFLIDPDTRLPLKAEEVWPDYVNPAADPNDVYDTPAYVCFDARTNSVQPFPFSLPKDSPVDPVVFCEAEVNGRLCKTGGQIQWEACQEWTLEKTAQVTWVDADTIERAVKLYATTLSGIGTGQFADMSELSSNFIFGTMALDILCGKVDKPGVVLTEQKPASRHTTRPTLFWCDRPYQETFGVGWTVGLTENENLRRSQAAVERLNEQGVDGLAKQRQFVDYQMARLGSDKHKAVHQWQLNELAPVRRALKTGEPYKIAVRWEQSGNKYCVMGHGEEWNEAYATLDYCIHQQPHMTSTTIEDADLFLPLQEWLEFEHGTETVTQFNQTFMRKQIVHLGETADPFIVVTQLVDKVCEKLGGSDKILYRDFQFNGTYRTKEDIYPVWAKLFGVDDWEQAVKHSEDHTLTVPIDELYQFYQYLDIADDGLPAGFATLSRKCEPYVTMAVMNGHTGFPYHFPYEQTGPNGEWLEYDAVCTYKEQSENMLQDDPDYPFYLTTGRIAHYHHSTLRNAPYSRELIPVPDVRLNPRDARELGVAHGDWVELSSRRGRTRGRAYLTEGVRPGVVMMERFYFPESYDKTQKNFSGGWRQCNVNLMARDDVVNPTFASASWRGYRVNVRKAEKPEGIWTEPHEFEPFMPTLHTQDNTQEVFRHA</sequence>
<evidence type="ECO:0000256" key="1">
    <source>
        <dbReference type="ARBA" id="ARBA00010312"/>
    </source>
</evidence>
<dbReference type="PANTHER" id="PTHR43742:SF6">
    <property type="entry name" value="OXIDOREDUCTASE YYAE-RELATED"/>
    <property type="match status" value="1"/>
</dbReference>
<keyword evidence="2" id="KW-0479">Metal-binding</keyword>
<evidence type="ECO:0000256" key="2">
    <source>
        <dbReference type="ARBA" id="ARBA00022723"/>
    </source>
</evidence>
<keyword evidence="4" id="KW-0411">Iron-sulfur</keyword>
<dbReference type="GO" id="GO:0051536">
    <property type="term" value="F:iron-sulfur cluster binding"/>
    <property type="evidence" value="ECO:0007669"/>
    <property type="project" value="UniProtKB-KW"/>
</dbReference>
<gene>
    <name evidence="7" type="ORF">C2L80_04210</name>
</gene>
<dbReference type="Pfam" id="PF01568">
    <property type="entry name" value="Molydop_binding"/>
    <property type="match status" value="1"/>
</dbReference>
<feature type="region of interest" description="Disordered" evidence="5">
    <location>
        <begin position="1"/>
        <end position="74"/>
    </location>
</feature>
<dbReference type="SUPFAM" id="SSF50692">
    <property type="entry name" value="ADC-like"/>
    <property type="match status" value="1"/>
</dbReference>
<evidence type="ECO:0000259" key="6">
    <source>
        <dbReference type="PROSITE" id="PS51669"/>
    </source>
</evidence>
<dbReference type="InterPro" id="IPR050612">
    <property type="entry name" value="Prok_Mopterin_Oxidored"/>
</dbReference>
<dbReference type="Gene3D" id="2.20.25.90">
    <property type="entry name" value="ADC-like domains"/>
    <property type="match status" value="1"/>
</dbReference>
<feature type="compositionally biased region" description="Low complexity" evidence="5">
    <location>
        <begin position="55"/>
        <end position="70"/>
    </location>
</feature>
<dbReference type="Gene3D" id="3.40.50.740">
    <property type="match status" value="2"/>
</dbReference>